<dbReference type="Proteomes" id="UP001281410">
    <property type="component" value="Unassembled WGS sequence"/>
</dbReference>
<reference evidence="2" key="1">
    <citation type="journal article" date="2023" name="Plant J.">
        <title>Genome sequences and population genomics provide insights into the demographic history, inbreeding, and mutation load of two 'living fossil' tree species of Dipteronia.</title>
        <authorList>
            <person name="Feng Y."/>
            <person name="Comes H.P."/>
            <person name="Chen J."/>
            <person name="Zhu S."/>
            <person name="Lu R."/>
            <person name="Zhang X."/>
            <person name="Li P."/>
            <person name="Qiu J."/>
            <person name="Olsen K.M."/>
            <person name="Qiu Y."/>
        </authorList>
    </citation>
    <scope>NUCLEOTIDE SEQUENCE</scope>
    <source>
        <strain evidence="2">NBL</strain>
    </source>
</reference>
<name>A0AAE0E6E7_9ROSI</name>
<dbReference type="InterPro" id="IPR026960">
    <property type="entry name" value="RVT-Znf"/>
</dbReference>
<dbReference type="Pfam" id="PF13966">
    <property type="entry name" value="zf-RVT"/>
    <property type="match status" value="1"/>
</dbReference>
<gene>
    <name evidence="2" type="ORF">Dsin_017427</name>
</gene>
<sequence>MDFIKKKIHWCSLAKLCDSKDCGGMGFRDLSLFNQAMLAKQSWRLAEHCAAGLYVWQSLPWGRELLEAGSRWRIGTRSSVSIYTDKWIPRPHSFMTQSQPVLGIDAIVRYLISPSGTWNVPLIRASFPPDEAEVILSLPFGSTQTEDVLLWHYDNGGIYTVKCGYKLGKLIQSQYRAFSSSDCNWWKALWNLRILAKIRCFIWKACHHWIPTLVNLVDKGISTDVLCPVGSQRPETTIQTLWNCLVLNVCA</sequence>
<evidence type="ECO:0000313" key="2">
    <source>
        <dbReference type="EMBL" id="KAK3212721.1"/>
    </source>
</evidence>
<protein>
    <recommendedName>
        <fullName evidence="1">Reverse transcriptase zinc-binding domain-containing protein</fullName>
    </recommendedName>
</protein>
<evidence type="ECO:0000259" key="1">
    <source>
        <dbReference type="Pfam" id="PF13966"/>
    </source>
</evidence>
<comment type="caution">
    <text evidence="2">The sequence shown here is derived from an EMBL/GenBank/DDBJ whole genome shotgun (WGS) entry which is preliminary data.</text>
</comment>
<keyword evidence="3" id="KW-1185">Reference proteome</keyword>
<organism evidence="2 3">
    <name type="scientific">Dipteronia sinensis</name>
    <dbReference type="NCBI Taxonomy" id="43782"/>
    <lineage>
        <taxon>Eukaryota</taxon>
        <taxon>Viridiplantae</taxon>
        <taxon>Streptophyta</taxon>
        <taxon>Embryophyta</taxon>
        <taxon>Tracheophyta</taxon>
        <taxon>Spermatophyta</taxon>
        <taxon>Magnoliopsida</taxon>
        <taxon>eudicotyledons</taxon>
        <taxon>Gunneridae</taxon>
        <taxon>Pentapetalae</taxon>
        <taxon>rosids</taxon>
        <taxon>malvids</taxon>
        <taxon>Sapindales</taxon>
        <taxon>Sapindaceae</taxon>
        <taxon>Hippocastanoideae</taxon>
        <taxon>Acereae</taxon>
        <taxon>Dipteronia</taxon>
    </lineage>
</organism>
<feature type="domain" description="Reverse transcriptase zinc-binding" evidence="1">
    <location>
        <begin position="173"/>
        <end position="246"/>
    </location>
</feature>
<proteinExistence type="predicted"/>
<dbReference type="AlphaFoldDB" id="A0AAE0E6E7"/>
<accession>A0AAE0E6E7</accession>
<evidence type="ECO:0000313" key="3">
    <source>
        <dbReference type="Proteomes" id="UP001281410"/>
    </source>
</evidence>
<dbReference type="EMBL" id="JANJYJ010000005">
    <property type="protein sequence ID" value="KAK3212721.1"/>
    <property type="molecule type" value="Genomic_DNA"/>
</dbReference>